<feature type="compositionally biased region" description="Polar residues" evidence="2">
    <location>
        <begin position="57"/>
        <end position="69"/>
    </location>
</feature>
<accession>G0SBT0</accession>
<dbReference type="eggNOG" id="ENOG502SGUR">
    <property type="taxonomic scope" value="Eukaryota"/>
</dbReference>
<evidence type="ECO:0000256" key="2">
    <source>
        <dbReference type="SAM" id="MobiDB-lite"/>
    </source>
</evidence>
<feature type="compositionally biased region" description="Polar residues" evidence="2">
    <location>
        <begin position="167"/>
        <end position="176"/>
    </location>
</feature>
<feature type="compositionally biased region" description="Acidic residues" evidence="2">
    <location>
        <begin position="35"/>
        <end position="56"/>
    </location>
</feature>
<dbReference type="OMA" id="SVMRIKG"/>
<dbReference type="Pfam" id="PF20994">
    <property type="entry name" value="CENPU"/>
    <property type="match status" value="1"/>
</dbReference>
<feature type="compositionally biased region" description="Basic and acidic residues" evidence="2">
    <location>
        <begin position="264"/>
        <end position="277"/>
    </location>
</feature>
<evidence type="ECO:0000256" key="1">
    <source>
        <dbReference type="SAM" id="Coils"/>
    </source>
</evidence>
<evidence type="ECO:0000313" key="5">
    <source>
        <dbReference type="Proteomes" id="UP000008066"/>
    </source>
</evidence>
<protein>
    <recommendedName>
        <fullName evidence="3">Inner kinetochore subunit AME1 domain-containing protein</fullName>
    </recommendedName>
</protein>
<feature type="domain" description="Inner kinetochore subunit AME1" evidence="3">
    <location>
        <begin position="615"/>
        <end position="809"/>
    </location>
</feature>
<feature type="coiled-coil region" evidence="1">
    <location>
        <begin position="688"/>
        <end position="715"/>
    </location>
</feature>
<feature type="compositionally biased region" description="Basic and acidic residues" evidence="2">
    <location>
        <begin position="1"/>
        <end position="13"/>
    </location>
</feature>
<sequence length="818" mass="90228">MATREERMRDRMRGAGRHNVGEIDFGFVIPVAEDPPIDDDIDDDDDDDNDDDDDDNVQPSSPTARRASNQQQQQSLRPIPNTSAKRKHFDSDRDVIPTLRSSPPPPSVAPSTAALDTAVPVHYQQQTSPQDEEMPDVSPQEPSPYDQSMPDAPPLSAPHQPLRSPRTHGTLSSVISRTKRLSFDPSSPVRGPGPEEYEEMVTESPADAPGSGQRRRLRLAAAGQRTTPVVGSSALLHRMLADVDRADAEAERSGQLGLETSSPIERRVATRKSEVMRRSRSRSMASGESLSAGTERRSPRLNASTAAGSEMDVNGEEGQHEEVGEEMEEGEEGEEGEEEVVEEEVEGEEVEGEDNEPGLEESDEEKELGEPEGAPDEAIEAGAEADLGATEVQTSSPPAARERESALRSQEALVEGEQEQEEAQEIDNEEEAAQRLGRKRPRRTSPAGSPELELELQEESPAVKRRRRKGELTDPAQQQEPARRTKKRARPAAEPQPPTASFRTSPRSQPKSQLRPSPARSSPSLSPQPEPEPQTKAKPRTQPAAKPPGKPKTKRKPRPKQPRKTGGDGDEEDAPEDKGSVQITVQRFTNNDIPHAKDSRDERGEVELEPIPFANASGVNAIDVLSKLCEELIEAYLGKLEEKLQGTGNDEAGRAARREHKTMYRALEAFAEVLRTRLLEHTIAVDTLHSLRKRLRAAQKKRLALREQILRVRAEREQVALRMDAVRMRHEAEREKALRHISLSTAMHDIDMAVEQGRAAPELSASEQKQAELANLELLISRVADQACSRSDGGGALKQIKEFNAFLERAAAVLERRV</sequence>
<organism evidence="5">
    <name type="scientific">Chaetomium thermophilum (strain DSM 1495 / CBS 144.50 / IMI 039719)</name>
    <name type="common">Thermochaetoides thermophila</name>
    <dbReference type="NCBI Taxonomy" id="759272"/>
    <lineage>
        <taxon>Eukaryota</taxon>
        <taxon>Fungi</taxon>
        <taxon>Dikarya</taxon>
        <taxon>Ascomycota</taxon>
        <taxon>Pezizomycotina</taxon>
        <taxon>Sordariomycetes</taxon>
        <taxon>Sordariomycetidae</taxon>
        <taxon>Sordariales</taxon>
        <taxon>Chaetomiaceae</taxon>
        <taxon>Thermochaetoides</taxon>
    </lineage>
</organism>
<feature type="compositionally biased region" description="Polar residues" evidence="2">
    <location>
        <begin position="581"/>
        <end position="592"/>
    </location>
</feature>
<dbReference type="EMBL" id="GL988045">
    <property type="protein sequence ID" value="EGS18856.1"/>
    <property type="molecule type" value="Genomic_DNA"/>
</dbReference>
<keyword evidence="1" id="KW-0175">Coiled coil</keyword>
<dbReference type="InterPro" id="IPR048743">
    <property type="entry name" value="AME1"/>
</dbReference>
<dbReference type="KEGG" id="cthr:CTHT_0054670"/>
<feature type="compositionally biased region" description="Basic and acidic residues" evidence="2">
    <location>
        <begin position="594"/>
        <end position="603"/>
    </location>
</feature>
<feature type="compositionally biased region" description="Basic residues" evidence="2">
    <location>
        <begin position="549"/>
        <end position="563"/>
    </location>
</feature>
<dbReference type="RefSeq" id="XP_006695801.1">
    <property type="nucleotide sequence ID" value="XM_006695738.1"/>
</dbReference>
<dbReference type="OrthoDB" id="5377952at2759"/>
<dbReference type="HOGENOM" id="CLU_019416_0_0_1"/>
<dbReference type="AlphaFoldDB" id="G0SBT0"/>
<proteinExistence type="predicted"/>
<name>G0SBT0_CHATD</name>
<evidence type="ECO:0000259" key="3">
    <source>
        <dbReference type="Pfam" id="PF20994"/>
    </source>
</evidence>
<feature type="coiled-coil region" evidence="1">
    <location>
        <begin position="766"/>
        <end position="817"/>
    </location>
</feature>
<feature type="compositionally biased region" description="Low complexity" evidence="2">
    <location>
        <begin position="512"/>
        <end position="525"/>
    </location>
</feature>
<feature type="compositionally biased region" description="Low complexity" evidence="2">
    <location>
        <begin position="282"/>
        <end position="292"/>
    </location>
</feature>
<feature type="compositionally biased region" description="Acidic residues" evidence="2">
    <location>
        <begin position="414"/>
        <end position="431"/>
    </location>
</feature>
<keyword evidence="5" id="KW-1185">Reference proteome</keyword>
<feature type="region of interest" description="Disordered" evidence="2">
    <location>
        <begin position="246"/>
        <end position="603"/>
    </location>
</feature>
<feature type="compositionally biased region" description="Polar residues" evidence="2">
    <location>
        <begin position="499"/>
        <end position="511"/>
    </location>
</feature>
<evidence type="ECO:0000313" key="4">
    <source>
        <dbReference type="EMBL" id="EGS18856.1"/>
    </source>
</evidence>
<gene>
    <name evidence="4" type="ORF">CTHT_0054670</name>
</gene>
<reference evidence="4 5" key="1">
    <citation type="journal article" date="2011" name="Cell">
        <title>Insight into structure and assembly of the nuclear pore complex by utilizing the genome of a eukaryotic thermophile.</title>
        <authorList>
            <person name="Amlacher S."/>
            <person name="Sarges P."/>
            <person name="Flemming D."/>
            <person name="van Noort V."/>
            <person name="Kunze R."/>
            <person name="Devos D.P."/>
            <person name="Arumugam M."/>
            <person name="Bork P."/>
            <person name="Hurt E."/>
        </authorList>
    </citation>
    <scope>NUCLEOTIDE SEQUENCE [LARGE SCALE GENOMIC DNA]</scope>
    <source>
        <strain evidence="5">DSM 1495 / CBS 144.50 / IMI 039719</strain>
    </source>
</reference>
<feature type="region of interest" description="Disordered" evidence="2">
    <location>
        <begin position="1"/>
        <end position="216"/>
    </location>
</feature>
<feature type="compositionally biased region" description="Acidic residues" evidence="2">
    <location>
        <begin position="323"/>
        <end position="367"/>
    </location>
</feature>
<dbReference type="Proteomes" id="UP000008066">
    <property type="component" value="Unassembled WGS sequence"/>
</dbReference>
<dbReference type="GeneID" id="18259505"/>